<dbReference type="GO" id="GO:0043226">
    <property type="term" value="C:organelle"/>
    <property type="evidence" value="ECO:0007669"/>
    <property type="project" value="UniProtKB-ARBA"/>
</dbReference>
<dbReference type="GO" id="GO:0005886">
    <property type="term" value="C:plasma membrane"/>
    <property type="evidence" value="ECO:0007669"/>
    <property type="project" value="TreeGrafter"/>
</dbReference>
<feature type="region of interest" description="Disordered" evidence="6">
    <location>
        <begin position="391"/>
        <end position="431"/>
    </location>
</feature>
<keyword evidence="3" id="KW-0963">Cytoplasm</keyword>
<sequence>MSSSGNFADEFWNVEAGDFSGWEKVNQRVKEATKVTTNCVDFLKQLGVALDGFGRNLLKVAKNTTLPDSEYGEMGSSVGCVRVGVECWGEDCVNAGSAIIQQATTLSHHLVQARLARRRCTQLLKPRQQQVKESVKKVHQSQRQAQSRVRELVEAQAIKLSLEGKLDTSQRERDKAIQADNRAEESVKEAESLHRESVTTHNLALDAWCTSATSAFNTMQEAEEARLTVTREVMWGLANICSLLAVNIDQYQNTLRTSLLRVDVGEELRAWVGEHRTQQTPPVPLMYTPTTPMYTNSTGTSTMSSVRSSCATEVSDSDDNDDGSSEGSSPVPLRKARALYQFSPRSGSEVSLAGGEVVTVMEGSSAEWSLIRTSKGQLGFVPANFISPSATGTTTTTTNTNPGTMTTTPNTNTTTNNNSKTTVPTSKKWFK</sequence>
<dbReference type="SUPFAM" id="SSF50044">
    <property type="entry name" value="SH3-domain"/>
    <property type="match status" value="1"/>
</dbReference>
<evidence type="ECO:0000256" key="1">
    <source>
        <dbReference type="ARBA" id="ARBA00004496"/>
    </source>
</evidence>
<dbReference type="SUPFAM" id="SSF103657">
    <property type="entry name" value="BAR/IMD domain-like"/>
    <property type="match status" value="1"/>
</dbReference>
<name>A0AAE1TYG0_9EUCA</name>
<comment type="caution">
    <text evidence="8">The sequence shown here is derived from an EMBL/GenBank/DDBJ whole genome shotgun (WGS) entry which is preliminary data.</text>
</comment>
<evidence type="ECO:0000256" key="2">
    <source>
        <dbReference type="ARBA" id="ARBA00022443"/>
    </source>
</evidence>
<dbReference type="Gene3D" id="1.20.1270.60">
    <property type="entry name" value="Arfaptin homology (AH) domain/BAR domain"/>
    <property type="match status" value="1"/>
</dbReference>
<evidence type="ECO:0000256" key="4">
    <source>
        <dbReference type="ARBA" id="ARBA00022553"/>
    </source>
</evidence>
<dbReference type="PANTHER" id="PTHR23065">
    <property type="entry name" value="PROLINE-SERINE-THREONINE PHOSPHATASE INTERACTING PROTEIN 1"/>
    <property type="match status" value="1"/>
</dbReference>
<evidence type="ECO:0000256" key="3">
    <source>
        <dbReference type="ARBA" id="ARBA00022490"/>
    </source>
</evidence>
<dbReference type="SMART" id="SM00326">
    <property type="entry name" value="SH3"/>
    <property type="match status" value="1"/>
</dbReference>
<reference evidence="8" key="1">
    <citation type="submission" date="2023-11" db="EMBL/GenBank/DDBJ databases">
        <title>Genome assemblies of two species of porcelain crab, Petrolisthes cinctipes and Petrolisthes manimaculis (Anomura: Porcellanidae).</title>
        <authorList>
            <person name="Angst P."/>
        </authorList>
    </citation>
    <scope>NUCLEOTIDE SEQUENCE</scope>
    <source>
        <strain evidence="8">PB745_02</strain>
        <tissue evidence="8">Gill</tissue>
    </source>
</reference>
<dbReference type="InterPro" id="IPR001452">
    <property type="entry name" value="SH3_domain"/>
</dbReference>
<dbReference type="Proteomes" id="UP001292094">
    <property type="component" value="Unassembled WGS sequence"/>
</dbReference>
<dbReference type="Gene3D" id="2.30.30.40">
    <property type="entry name" value="SH3 Domains"/>
    <property type="match status" value="1"/>
</dbReference>
<dbReference type="PROSITE" id="PS50002">
    <property type="entry name" value="SH3"/>
    <property type="match status" value="1"/>
</dbReference>
<organism evidence="8 9">
    <name type="scientific">Petrolisthes manimaculis</name>
    <dbReference type="NCBI Taxonomy" id="1843537"/>
    <lineage>
        <taxon>Eukaryota</taxon>
        <taxon>Metazoa</taxon>
        <taxon>Ecdysozoa</taxon>
        <taxon>Arthropoda</taxon>
        <taxon>Crustacea</taxon>
        <taxon>Multicrustacea</taxon>
        <taxon>Malacostraca</taxon>
        <taxon>Eumalacostraca</taxon>
        <taxon>Eucarida</taxon>
        <taxon>Decapoda</taxon>
        <taxon>Pleocyemata</taxon>
        <taxon>Anomura</taxon>
        <taxon>Galatheoidea</taxon>
        <taxon>Porcellanidae</taxon>
        <taxon>Petrolisthes</taxon>
    </lineage>
</organism>
<feature type="compositionally biased region" description="Low complexity" evidence="6">
    <location>
        <begin position="391"/>
        <end position="425"/>
    </location>
</feature>
<dbReference type="InterPro" id="IPR036028">
    <property type="entry name" value="SH3-like_dom_sf"/>
</dbReference>
<evidence type="ECO:0000256" key="5">
    <source>
        <dbReference type="PROSITE-ProRule" id="PRU00192"/>
    </source>
</evidence>
<dbReference type="EMBL" id="JAWZYT010003184">
    <property type="protein sequence ID" value="KAK4299705.1"/>
    <property type="molecule type" value="Genomic_DNA"/>
</dbReference>
<evidence type="ECO:0000256" key="6">
    <source>
        <dbReference type="SAM" id="MobiDB-lite"/>
    </source>
</evidence>
<feature type="region of interest" description="Disordered" evidence="6">
    <location>
        <begin position="294"/>
        <end position="332"/>
    </location>
</feature>
<feature type="domain" description="SH3" evidence="7">
    <location>
        <begin position="331"/>
        <end position="391"/>
    </location>
</feature>
<dbReference type="InterPro" id="IPR027267">
    <property type="entry name" value="AH/BAR_dom_sf"/>
</dbReference>
<dbReference type="AlphaFoldDB" id="A0AAE1TYG0"/>
<proteinExistence type="predicted"/>
<evidence type="ECO:0000313" key="8">
    <source>
        <dbReference type="EMBL" id="KAK4299705.1"/>
    </source>
</evidence>
<dbReference type="PANTHER" id="PTHR23065:SF7">
    <property type="entry name" value="NOSTRIN, ISOFORM H"/>
    <property type="match status" value="1"/>
</dbReference>
<dbReference type="GO" id="GO:0005737">
    <property type="term" value="C:cytoplasm"/>
    <property type="evidence" value="ECO:0007669"/>
    <property type="project" value="TreeGrafter"/>
</dbReference>
<protein>
    <recommendedName>
        <fullName evidence="7">SH3 domain-containing protein</fullName>
    </recommendedName>
</protein>
<dbReference type="Pfam" id="PF14604">
    <property type="entry name" value="SH3_9"/>
    <property type="match status" value="1"/>
</dbReference>
<feature type="compositionally biased region" description="Polar residues" evidence="6">
    <location>
        <begin position="303"/>
        <end position="314"/>
    </location>
</feature>
<comment type="subcellular location">
    <subcellularLocation>
        <location evidence="1">Cytoplasm</location>
    </subcellularLocation>
</comment>
<evidence type="ECO:0000313" key="9">
    <source>
        <dbReference type="Proteomes" id="UP001292094"/>
    </source>
</evidence>
<keyword evidence="9" id="KW-1185">Reference proteome</keyword>
<accession>A0AAE1TYG0</accession>
<gene>
    <name evidence="8" type="ORF">Pmani_028039</name>
</gene>
<dbReference type="CDD" id="cd00174">
    <property type="entry name" value="SH3"/>
    <property type="match status" value="1"/>
</dbReference>
<keyword evidence="4" id="KW-0597">Phosphoprotein</keyword>
<keyword evidence="2 5" id="KW-0728">SH3 domain</keyword>
<evidence type="ECO:0000259" key="7">
    <source>
        <dbReference type="PROSITE" id="PS50002"/>
    </source>
</evidence>
<feature type="compositionally biased region" description="Acidic residues" evidence="6">
    <location>
        <begin position="315"/>
        <end position="324"/>
    </location>
</feature>